<accession>W3WHJ7</accession>
<gene>
    <name evidence="3" type="ORF">PFICI_14849</name>
</gene>
<feature type="compositionally biased region" description="Low complexity" evidence="2">
    <location>
        <begin position="462"/>
        <end position="487"/>
    </location>
</feature>
<dbReference type="Proteomes" id="UP000030651">
    <property type="component" value="Unassembled WGS sequence"/>
</dbReference>
<dbReference type="EMBL" id="KI912122">
    <property type="protein sequence ID" value="ETS73244.1"/>
    <property type="molecule type" value="Genomic_DNA"/>
</dbReference>
<organism evidence="3 4">
    <name type="scientific">Pestalotiopsis fici (strain W106-1 / CGMCC3.15140)</name>
    <dbReference type="NCBI Taxonomy" id="1229662"/>
    <lineage>
        <taxon>Eukaryota</taxon>
        <taxon>Fungi</taxon>
        <taxon>Dikarya</taxon>
        <taxon>Ascomycota</taxon>
        <taxon>Pezizomycotina</taxon>
        <taxon>Sordariomycetes</taxon>
        <taxon>Xylariomycetidae</taxon>
        <taxon>Amphisphaeriales</taxon>
        <taxon>Sporocadaceae</taxon>
        <taxon>Pestalotiopsis</taxon>
    </lineage>
</organism>
<feature type="coiled-coil region" evidence="1">
    <location>
        <begin position="257"/>
        <end position="401"/>
    </location>
</feature>
<keyword evidence="4" id="KW-1185">Reference proteome</keyword>
<dbReference type="GeneID" id="19279862"/>
<dbReference type="AlphaFoldDB" id="W3WHJ7"/>
<evidence type="ECO:0000313" key="4">
    <source>
        <dbReference type="Proteomes" id="UP000030651"/>
    </source>
</evidence>
<feature type="compositionally biased region" description="Acidic residues" evidence="2">
    <location>
        <begin position="663"/>
        <end position="680"/>
    </location>
</feature>
<feature type="coiled-coil region" evidence="1">
    <location>
        <begin position="96"/>
        <end position="200"/>
    </location>
</feature>
<dbReference type="RefSeq" id="XP_007841621.1">
    <property type="nucleotide sequence ID" value="XM_007843430.1"/>
</dbReference>
<feature type="region of interest" description="Disordered" evidence="2">
    <location>
        <begin position="436"/>
        <end position="528"/>
    </location>
</feature>
<proteinExistence type="predicted"/>
<evidence type="ECO:0000313" key="3">
    <source>
        <dbReference type="EMBL" id="ETS73244.1"/>
    </source>
</evidence>
<evidence type="ECO:0000256" key="1">
    <source>
        <dbReference type="SAM" id="Coils"/>
    </source>
</evidence>
<feature type="region of interest" description="Disordered" evidence="2">
    <location>
        <begin position="641"/>
        <end position="680"/>
    </location>
</feature>
<keyword evidence="1" id="KW-0175">Coiled coil</keyword>
<dbReference type="HOGENOM" id="CLU_404435_0_0_1"/>
<dbReference type="InParanoid" id="W3WHJ7"/>
<name>W3WHJ7_PESFW</name>
<dbReference type="STRING" id="1229662.W3WHJ7"/>
<dbReference type="KEGG" id="pfy:PFICI_14849"/>
<sequence length="680" mass="76718">MSMDTALALVQSANGLMSKVELLKGRMGLLSGMVDAALKNQPQPDGQYLLAGVERLTRVIDDDVGKFRGIVDEYESELGSFRQYFASEKVNLEASMAELHDKGERLVKERDQLEAQKQQFAVDKDQVEREQQQILDHKAQVDSDMETIRTSQATIEEERQQNTVARDEIKRQEEEFSHKKDQAELERQQHATAMSKEKEEIQAERAKVVHDQQTLAAERRELTTREEAVSNERAALACWQDSINRERLRDAEFKGELDTMQTLVAAERDEVAAAQEAAAVERRKIQESLAVVARGEEKIASDNANIARQQAEIDEQNRLVSEAKVRQDERDSRFKTTLEGVNQIILDNANREKAKHEDEIQSLRDRIATLDQEKLTESMARVRLEERLQPIQATVDELRQQLGLAKLSEQGAIARNNLSSDKLLEFTKQFLEHERNRMSQAGASRSQESAPGASQSQLSAPGASRGQESASSASRSQVSQAAGASRSQESAPEAVPQKVQTPQPMAKRDREMSPPQAQAVKKPMSEADKDKRQWLRMVQEVCDFLNTYTAIKSADSRPIPVGAAMLLLCISAASSEQTRFFMTDLGLHARTNEWVCLMGMMERGRLWRLAWIEGDNKSCPQHKHEECFQVRRSGDHELEYRLVGKPPSPDGPSAMDLFSRLMDEEEEEDQSEGQDSESDE</sequence>
<evidence type="ECO:0000256" key="2">
    <source>
        <dbReference type="SAM" id="MobiDB-lite"/>
    </source>
</evidence>
<feature type="compositionally biased region" description="Polar residues" evidence="2">
    <location>
        <begin position="438"/>
        <end position="459"/>
    </location>
</feature>
<reference evidence="4" key="1">
    <citation type="journal article" date="2015" name="BMC Genomics">
        <title>Genomic and transcriptomic analysis of the endophytic fungus Pestalotiopsis fici reveals its lifestyle and high potential for synthesis of natural products.</title>
        <authorList>
            <person name="Wang X."/>
            <person name="Zhang X."/>
            <person name="Liu L."/>
            <person name="Xiang M."/>
            <person name="Wang W."/>
            <person name="Sun X."/>
            <person name="Che Y."/>
            <person name="Guo L."/>
            <person name="Liu G."/>
            <person name="Guo L."/>
            <person name="Wang C."/>
            <person name="Yin W.B."/>
            <person name="Stadler M."/>
            <person name="Zhang X."/>
            <person name="Liu X."/>
        </authorList>
    </citation>
    <scope>NUCLEOTIDE SEQUENCE [LARGE SCALE GENOMIC DNA]</scope>
    <source>
        <strain evidence="4">W106-1 / CGMCC3.15140</strain>
    </source>
</reference>
<protein>
    <submittedName>
        <fullName evidence="3">Uncharacterized protein</fullName>
    </submittedName>
</protein>